<accession>A0A6L5XVN3</accession>
<dbReference type="Pfam" id="PF14266">
    <property type="entry name" value="YceG_bac"/>
    <property type="match status" value="3"/>
</dbReference>
<dbReference type="RefSeq" id="WP_154516473.1">
    <property type="nucleotide sequence ID" value="NZ_VUMT01000002.1"/>
</dbReference>
<organism evidence="2 3">
    <name type="scientific">Velocimicrobium porci</name>
    <dbReference type="NCBI Taxonomy" id="2606634"/>
    <lineage>
        <taxon>Bacteria</taxon>
        <taxon>Bacillati</taxon>
        <taxon>Bacillota</taxon>
        <taxon>Clostridia</taxon>
        <taxon>Lachnospirales</taxon>
        <taxon>Lachnospiraceae</taxon>
        <taxon>Velocimicrobium</taxon>
    </lineage>
</organism>
<gene>
    <name evidence="2" type="ORF">FYJ58_01935</name>
</gene>
<evidence type="ECO:0000313" key="2">
    <source>
        <dbReference type="EMBL" id="MSS62654.1"/>
    </source>
</evidence>
<feature type="domain" description="Putative component of 'biosynthetic module'" evidence="1">
    <location>
        <begin position="508"/>
        <end position="722"/>
    </location>
</feature>
<name>A0A6L5XVN3_9FIRM</name>
<comment type="caution">
    <text evidence="2">The sequence shown here is derived from an EMBL/GenBank/DDBJ whole genome shotgun (WGS) entry which is preliminary data.</text>
</comment>
<reference evidence="2 3" key="1">
    <citation type="submission" date="2019-08" db="EMBL/GenBank/DDBJ databases">
        <title>In-depth cultivation of the pig gut microbiome towards novel bacterial diversity and tailored functional studies.</title>
        <authorList>
            <person name="Wylensek D."/>
            <person name="Hitch T.C.A."/>
            <person name="Clavel T."/>
        </authorList>
    </citation>
    <scope>NUCLEOTIDE SEQUENCE [LARGE SCALE GENOMIC DNA]</scope>
    <source>
        <strain evidence="2 3">WCA-693-APC-MOT-I</strain>
    </source>
</reference>
<sequence>MFEHKMLENLNQYFNTLSARNKGEVYFYRIAGYNEGIKNFIKKYYEAARRSGVVIEGRISNPNENNLSYYEEIMGMDFLLDMGFLISSLQKWLPRMNDYQRKNVATSIYDTLEQMRQEGKNDSMLRNAYIKFMCWLYYKFERIVNQLGNDEIPKILYEGEISNYELKMLTILSNAGCDIVFLQIHGEEAYKKLDSESKYSILYEKEEMLPFPKEFSIATIRNEIEQERKNRQLYGILPDVMNATNIWIEGNGFEDILKEIQLRGTDPNLFYNCFYRMNGVEDKLTYLNELYQFQLQLKTNGRRIVIVENSISCPTIDEIQKIRRNSYTKPEQMILDLSHNIQYSANIQLQRVMIKAFVDLILEESRDPDNNLNKLTNKAVYLLCWLQRYQPELFSNWNMPDISCFIYFGSCKNETEALFLRFLARLPIDVVILNPNLNTKCCLTDKLLFEKNYDNSLVIEKFPSENSDVHMTTVAYQAERELDTMMYQGSGLYRNQQYTKAVSVSLQTIYEEINILWNQELKYRPNFSVIDNVVNLPVIFAKVSGVKNGSAMEYWSEIKALFNEDTIVVKNVPFINSTDANPIKAHATEFFKNGRLNKTKIKEHPCYQYSFLRDEMQEYMLDKLALLIEQRTIKGTFENGTEYTIISTVLNLKKEMIRMIQKFDFTKKNPKLIYINTTEKIISLEDSIMTAFLNLIGFDIVFFVPTGYQNVEKYFNRKVLEEYQIGEYLYDLHTPNFDLIPLHPRRSWRDKIFKRG</sequence>
<dbReference type="InterPro" id="IPR025647">
    <property type="entry name" value="YceG_bac"/>
</dbReference>
<feature type="domain" description="Putative component of 'biosynthetic module'" evidence="1">
    <location>
        <begin position="251"/>
        <end position="487"/>
    </location>
</feature>
<evidence type="ECO:0000313" key="3">
    <source>
        <dbReference type="Proteomes" id="UP000482209"/>
    </source>
</evidence>
<proteinExistence type="predicted"/>
<keyword evidence="3" id="KW-1185">Reference proteome</keyword>
<dbReference type="AlphaFoldDB" id="A0A6L5XVN3"/>
<feature type="domain" description="Putative component of 'biosynthetic module'" evidence="1">
    <location>
        <begin position="24"/>
        <end position="214"/>
    </location>
</feature>
<evidence type="ECO:0000259" key="1">
    <source>
        <dbReference type="Pfam" id="PF14266"/>
    </source>
</evidence>
<dbReference type="Proteomes" id="UP000482209">
    <property type="component" value="Unassembled WGS sequence"/>
</dbReference>
<protein>
    <recommendedName>
        <fullName evidence="1">Putative component of 'biosynthetic module' domain-containing protein</fullName>
    </recommendedName>
</protein>
<dbReference type="EMBL" id="VUMT01000002">
    <property type="protein sequence ID" value="MSS62654.1"/>
    <property type="molecule type" value="Genomic_DNA"/>
</dbReference>